<feature type="transmembrane region" description="Helical" evidence="5">
    <location>
        <begin position="6"/>
        <end position="27"/>
    </location>
</feature>
<keyword evidence="3 5" id="KW-1133">Transmembrane helix</keyword>
<proteinExistence type="predicted"/>
<evidence type="ECO:0000256" key="5">
    <source>
        <dbReference type="SAM" id="Phobius"/>
    </source>
</evidence>
<keyword evidence="4 5" id="KW-0472">Membrane</keyword>
<comment type="caution">
    <text evidence="6">The sequence shown here is derived from an EMBL/GenBank/DDBJ whole genome shotgun (WGS) entry which is preliminary data.</text>
</comment>
<dbReference type="Proteomes" id="UP000006160">
    <property type="component" value="Unassembled WGS sequence"/>
</dbReference>
<evidence type="ECO:0000313" key="6">
    <source>
        <dbReference type="EMBL" id="EES91539.1"/>
    </source>
</evidence>
<feature type="transmembrane region" description="Helical" evidence="5">
    <location>
        <begin position="136"/>
        <end position="155"/>
    </location>
</feature>
<sequence length="186" mass="20708">MEVISIYSLFMIALALALDAFGVSLSIGLNPEVKSKNKIWFCLSFGFFQFILSFIGAYLGFLFNTYILSIPQLVGGVIMTIIGLLMLRDGKKQENKNAIINKKMYFILGVSVSVDAAVIGFTVLNNIMNKLILIEATFFIGIITSILCLFAFLIAGYLRKINIVSKYANYVGGFILMLFGLKMIFF</sequence>
<evidence type="ECO:0000313" key="7">
    <source>
        <dbReference type="Proteomes" id="UP000006160"/>
    </source>
</evidence>
<keyword evidence="2 5" id="KW-0812">Transmembrane</keyword>
<dbReference type="PANTHER" id="PTHR35529">
    <property type="entry name" value="MANGANESE EFFLUX PUMP MNTP-RELATED"/>
    <property type="match status" value="1"/>
</dbReference>
<evidence type="ECO:0000256" key="1">
    <source>
        <dbReference type="ARBA" id="ARBA00022475"/>
    </source>
</evidence>
<feature type="transmembrane region" description="Helical" evidence="5">
    <location>
        <begin position="167"/>
        <end position="185"/>
    </location>
</feature>
<protein>
    <submittedName>
        <fullName evidence="6">Membrane protein</fullName>
    </submittedName>
</protein>
<accession>A0A9P2LLG1</accession>
<keyword evidence="1" id="KW-1003">Cell membrane</keyword>
<dbReference type="PANTHER" id="PTHR35529:SF1">
    <property type="entry name" value="MANGANESE EFFLUX PUMP MNTP-RELATED"/>
    <property type="match status" value="1"/>
</dbReference>
<evidence type="ECO:0000256" key="2">
    <source>
        <dbReference type="ARBA" id="ARBA00022692"/>
    </source>
</evidence>
<feature type="transmembrane region" description="Helical" evidence="5">
    <location>
        <begin position="66"/>
        <end position="85"/>
    </location>
</feature>
<gene>
    <name evidence="6" type="ORF">CLG_B1525</name>
</gene>
<dbReference type="EMBL" id="ACSJ01000007">
    <property type="protein sequence ID" value="EES91539.1"/>
    <property type="molecule type" value="Genomic_DNA"/>
</dbReference>
<dbReference type="Pfam" id="PF02659">
    <property type="entry name" value="Mntp"/>
    <property type="match status" value="1"/>
</dbReference>
<name>A0A9P2LLG1_CLOBO</name>
<organism evidence="6 7">
    <name type="scientific">Clostridium botulinum D str. 1873</name>
    <dbReference type="NCBI Taxonomy" id="592027"/>
    <lineage>
        <taxon>Bacteria</taxon>
        <taxon>Bacillati</taxon>
        <taxon>Bacillota</taxon>
        <taxon>Clostridia</taxon>
        <taxon>Eubacteriales</taxon>
        <taxon>Clostridiaceae</taxon>
        <taxon>Clostridium</taxon>
    </lineage>
</organism>
<feature type="transmembrane region" description="Helical" evidence="5">
    <location>
        <begin position="105"/>
        <end position="124"/>
    </location>
</feature>
<evidence type="ECO:0000256" key="4">
    <source>
        <dbReference type="ARBA" id="ARBA00023136"/>
    </source>
</evidence>
<reference evidence="6 7" key="1">
    <citation type="submission" date="2009-10" db="EMBL/GenBank/DDBJ databases">
        <authorList>
            <person name="Shrivastava S."/>
            <person name="Brinkac L.B."/>
            <person name="Brown J.L."/>
            <person name="Bruce D.B."/>
            <person name="Detter C."/>
            <person name="Green L.D."/>
            <person name="Munk C.A."/>
            <person name="Rogers Y.C."/>
            <person name="Tapia R."/>
            <person name="Saunders E.S."/>
            <person name="Sims D.R."/>
            <person name="Smith L.A."/>
            <person name="Smith T.J."/>
            <person name="Sutton G."/>
            <person name="Brettin T."/>
        </authorList>
    </citation>
    <scope>NUCLEOTIDE SEQUENCE [LARGE SCALE GENOMIC DNA]</scope>
    <source>
        <strain evidence="7">D str. 1873</strain>
    </source>
</reference>
<dbReference type="AlphaFoldDB" id="A0A9P2LLG1"/>
<feature type="transmembrane region" description="Helical" evidence="5">
    <location>
        <begin position="39"/>
        <end position="60"/>
    </location>
</feature>
<dbReference type="InterPro" id="IPR003810">
    <property type="entry name" value="Mntp/YtaF"/>
</dbReference>
<evidence type="ECO:0000256" key="3">
    <source>
        <dbReference type="ARBA" id="ARBA00022989"/>
    </source>
</evidence>